<feature type="transmembrane region" description="Helical" evidence="1">
    <location>
        <begin position="140"/>
        <end position="163"/>
    </location>
</feature>
<dbReference type="eggNOG" id="COG4325">
    <property type="taxonomic scope" value="Bacteria"/>
</dbReference>
<feature type="transmembrane region" description="Helical" evidence="1">
    <location>
        <begin position="109"/>
        <end position="128"/>
    </location>
</feature>
<name>D7CVV2_TRURR</name>
<sequence>MRNRFESVKDALLSSYWFIPGVMSLGAALLASLVLRLGGDLDQELFRDLGFVHFNEPAGARALVSTIASSMITVAGTIFSITLAVLQLTSSQFGSRLLNNFMRDTGNQVVLGTFVSTFIYCIFVMRAIREGGAISGDEFVPHLAVLLAILFALASLGVLVYFIHHTAQSVQASSITTRIARDLAALTERLYPEARGERREHLPRPPGEGVLLVAPRGGYLQGFDRQGLITFADRRGVVLEVLHETGAFLLEGQPLVRVWGALDAGAREELLGAFTIGPRRTSARDLDFLFDELSEMALRALSRGVNDPVTAMRCTDRIAEGIKRLCARERPTQYRGEGGALRLLVPDYDLSRLVHSTLGEMRRATADNMLYSLHLLGTLGKLLELTDDGALHRTLREEARLTVEGAQKALLEDDHRRLQERYLEVTRRGDPKATSA</sequence>
<dbReference type="Pfam" id="PF10011">
    <property type="entry name" value="DUF2254"/>
    <property type="match status" value="1"/>
</dbReference>
<evidence type="ECO:0008006" key="4">
    <source>
        <dbReference type="Google" id="ProtNLM"/>
    </source>
</evidence>
<protein>
    <recommendedName>
        <fullName evidence="4">DUF2254 domain-containing protein</fullName>
    </recommendedName>
</protein>
<dbReference type="RefSeq" id="WP_013179372.1">
    <property type="nucleotide sequence ID" value="NC_014221.1"/>
</dbReference>
<keyword evidence="1" id="KW-0472">Membrane</keyword>
<dbReference type="InterPro" id="IPR018723">
    <property type="entry name" value="DUF2254_membrane"/>
</dbReference>
<organism evidence="2 3">
    <name type="scientific">Truepera radiovictrix (strain DSM 17093 / CIP 108686 / LMG 22925 / RQ-24)</name>
    <dbReference type="NCBI Taxonomy" id="649638"/>
    <lineage>
        <taxon>Bacteria</taxon>
        <taxon>Thermotogati</taxon>
        <taxon>Deinococcota</taxon>
        <taxon>Deinococci</taxon>
        <taxon>Trueperales</taxon>
        <taxon>Trueperaceae</taxon>
        <taxon>Truepera</taxon>
    </lineage>
</organism>
<feature type="transmembrane region" description="Helical" evidence="1">
    <location>
        <begin position="58"/>
        <end position="88"/>
    </location>
</feature>
<evidence type="ECO:0000313" key="3">
    <source>
        <dbReference type="Proteomes" id="UP000000379"/>
    </source>
</evidence>
<evidence type="ECO:0000313" key="2">
    <source>
        <dbReference type="EMBL" id="ADI16013.1"/>
    </source>
</evidence>
<keyword evidence="1" id="KW-0812">Transmembrane</keyword>
<dbReference type="OrthoDB" id="2955631at2"/>
<dbReference type="HOGENOM" id="CLU_032303_1_1_0"/>
<evidence type="ECO:0000256" key="1">
    <source>
        <dbReference type="SAM" id="Phobius"/>
    </source>
</evidence>
<dbReference type="KEGG" id="tra:Trad_2915"/>
<reference evidence="2 3" key="2">
    <citation type="journal article" date="2011" name="Stand. Genomic Sci.">
        <title>Complete genome sequence of Truepera radiovictrix type strain (RQ-24).</title>
        <authorList>
            <person name="Ivanova N."/>
            <person name="Rohde C."/>
            <person name="Munk C."/>
            <person name="Nolan M."/>
            <person name="Lucas S."/>
            <person name="Del Rio T.G."/>
            <person name="Tice H."/>
            <person name="Deshpande S."/>
            <person name="Cheng J.F."/>
            <person name="Tapia R."/>
            <person name="Han C."/>
            <person name="Goodwin L."/>
            <person name="Pitluck S."/>
            <person name="Liolios K."/>
            <person name="Mavromatis K."/>
            <person name="Mikhailova N."/>
            <person name="Pati A."/>
            <person name="Chen A."/>
            <person name="Palaniappan K."/>
            <person name="Land M."/>
            <person name="Hauser L."/>
            <person name="Chang Y.J."/>
            <person name="Jeffries C.D."/>
            <person name="Brambilla E."/>
            <person name="Rohde M."/>
            <person name="Goker M."/>
            <person name="Tindall B.J."/>
            <person name="Woyke T."/>
            <person name="Bristow J."/>
            <person name="Eisen J.A."/>
            <person name="Markowitz V."/>
            <person name="Hugenholtz P."/>
            <person name="Kyrpides N.C."/>
            <person name="Klenk H.P."/>
            <person name="Lapidus A."/>
        </authorList>
    </citation>
    <scope>NUCLEOTIDE SEQUENCE [LARGE SCALE GENOMIC DNA]</scope>
    <source>
        <strain evidence="3">DSM 17093 / CIP 108686 / LMG 22925 / RQ-24</strain>
    </source>
</reference>
<feature type="transmembrane region" description="Helical" evidence="1">
    <location>
        <begin position="12"/>
        <end position="38"/>
    </location>
</feature>
<keyword evidence="1" id="KW-1133">Transmembrane helix</keyword>
<proteinExistence type="predicted"/>
<reference evidence="3" key="1">
    <citation type="submission" date="2010-05" db="EMBL/GenBank/DDBJ databases">
        <title>The complete genome of Truepera radiovictris DSM 17093.</title>
        <authorList>
            <consortium name="US DOE Joint Genome Institute (JGI-PGF)"/>
            <person name="Lucas S."/>
            <person name="Copeland A."/>
            <person name="Lapidus A."/>
            <person name="Glavina del Rio T."/>
            <person name="Dalin E."/>
            <person name="Tice H."/>
            <person name="Bruce D."/>
            <person name="Goodwin L."/>
            <person name="Pitluck S."/>
            <person name="Kyrpides N."/>
            <person name="Mavromatis K."/>
            <person name="Ovchinnikova G."/>
            <person name="Munk A.C."/>
            <person name="Detter J.C."/>
            <person name="Han C."/>
            <person name="Tapia R."/>
            <person name="Land M."/>
            <person name="Hauser L."/>
            <person name="Markowitz V."/>
            <person name="Cheng J.-F."/>
            <person name="Hugenholtz P."/>
            <person name="Woyke T."/>
            <person name="Wu D."/>
            <person name="Tindall B."/>
            <person name="Pomrenke H.G."/>
            <person name="Brambilla E."/>
            <person name="Klenk H.-P."/>
            <person name="Eisen J.A."/>
        </authorList>
    </citation>
    <scope>NUCLEOTIDE SEQUENCE [LARGE SCALE GENOMIC DNA]</scope>
    <source>
        <strain evidence="3">DSM 17093 / CIP 108686 / LMG 22925 / RQ-24</strain>
    </source>
</reference>
<dbReference type="EMBL" id="CP002049">
    <property type="protein sequence ID" value="ADI16013.1"/>
    <property type="molecule type" value="Genomic_DNA"/>
</dbReference>
<accession>D7CVV2</accession>
<dbReference type="STRING" id="649638.Trad_2915"/>
<dbReference type="AlphaFoldDB" id="D7CVV2"/>
<gene>
    <name evidence="2" type="ordered locus">Trad_2915</name>
</gene>
<dbReference type="Proteomes" id="UP000000379">
    <property type="component" value="Chromosome"/>
</dbReference>
<keyword evidence="3" id="KW-1185">Reference proteome</keyword>